<protein>
    <recommendedName>
        <fullName evidence="2">Nudix hydrolase domain-containing protein</fullName>
    </recommendedName>
</protein>
<keyword evidence="4" id="KW-1185">Reference proteome</keyword>
<sequence length="87" mass="9868">MSVTAIVKSLDAKKRSEAVVNTYLLLRKEKKILLSLRKNTGYYGLVSGHVEDQESASSAMIREAKEEVNIIRSESLKVVHLMHRKNQ</sequence>
<dbReference type="SUPFAM" id="SSF55811">
    <property type="entry name" value="Nudix"/>
    <property type="match status" value="1"/>
</dbReference>
<gene>
    <name evidence="3" type="ORF">RHAB15C_0000027</name>
</gene>
<evidence type="ECO:0000256" key="1">
    <source>
        <dbReference type="ARBA" id="ARBA00022801"/>
    </source>
</evidence>
<dbReference type="PROSITE" id="PS00893">
    <property type="entry name" value="NUDIX_BOX"/>
    <property type="match status" value="1"/>
</dbReference>
<dbReference type="PROSITE" id="PS51462">
    <property type="entry name" value="NUDIX"/>
    <property type="match status" value="1"/>
</dbReference>
<dbReference type="InterPro" id="IPR015797">
    <property type="entry name" value="NUDIX_hydrolase-like_dom_sf"/>
</dbReference>
<dbReference type="Proteomes" id="UP000822862">
    <property type="component" value="Chromosome"/>
</dbReference>
<evidence type="ECO:0000259" key="2">
    <source>
        <dbReference type="PROSITE" id="PS51462"/>
    </source>
</evidence>
<dbReference type="Gene3D" id="3.90.79.10">
    <property type="entry name" value="Nucleoside Triphosphate Pyrophosphohydrolase"/>
    <property type="match status" value="1"/>
</dbReference>
<dbReference type="Pfam" id="PF00293">
    <property type="entry name" value="NUDIX"/>
    <property type="match status" value="1"/>
</dbReference>
<dbReference type="InterPro" id="IPR000086">
    <property type="entry name" value="NUDIX_hydrolase_dom"/>
</dbReference>
<evidence type="ECO:0000313" key="3">
    <source>
        <dbReference type="EMBL" id="QZA58157.1"/>
    </source>
</evidence>
<dbReference type="RefSeq" id="WP_220716048.1">
    <property type="nucleotide sequence ID" value="NZ_CP075585.1"/>
</dbReference>
<accession>A0ABX8Z0W5</accession>
<evidence type="ECO:0000313" key="4">
    <source>
        <dbReference type="Proteomes" id="UP000822862"/>
    </source>
</evidence>
<proteinExistence type="predicted"/>
<feature type="domain" description="Nudix hydrolase" evidence="2">
    <location>
        <begin position="15"/>
        <end position="87"/>
    </location>
</feature>
<reference evidence="3 4" key="1">
    <citation type="submission" date="2021-05" db="EMBL/GenBank/DDBJ databases">
        <title>Ecology and evolution of chlamydial symbionts of arthropods.</title>
        <authorList>
            <person name="Halter T."/>
            <person name="Sixt B.S."/>
            <person name="Toenshoff E.R."/>
            <person name="Koestlbacher S."/>
            <person name="Schulz F."/>
            <person name="Kostanjsek R."/>
            <person name="Collingro A."/>
            <person name="Hendrickx F."/>
            <person name="Horn M."/>
        </authorList>
    </citation>
    <scope>NUCLEOTIDE SEQUENCE [LARGE SCALE GENOMIC DNA]</scope>
    <source>
        <strain evidence="3 4">15C</strain>
    </source>
</reference>
<dbReference type="InterPro" id="IPR020084">
    <property type="entry name" value="NUDIX_hydrolase_CS"/>
</dbReference>
<keyword evidence="1" id="KW-0378">Hydrolase</keyword>
<dbReference type="EMBL" id="CP075585">
    <property type="protein sequence ID" value="QZA58157.1"/>
    <property type="molecule type" value="Genomic_DNA"/>
</dbReference>
<name>A0ABX8Z0W5_9BACT</name>
<organism evidence="3 4">
    <name type="scientific">Candidatus Rhabdochlamydia porcellionis</name>
    <dbReference type="NCBI Taxonomy" id="225148"/>
    <lineage>
        <taxon>Bacteria</taxon>
        <taxon>Pseudomonadati</taxon>
        <taxon>Chlamydiota</taxon>
        <taxon>Chlamydiia</taxon>
        <taxon>Parachlamydiales</taxon>
        <taxon>Candidatus Rhabdochlamydiaceae</taxon>
        <taxon>Candidatus Rhabdochlamydia</taxon>
    </lineage>
</organism>